<accession>A0A4Q7DIP6</accession>
<dbReference type="RefSeq" id="WP_130153846.1">
    <property type="nucleotide sequence ID" value="NZ_SCFB01000005.1"/>
</dbReference>
<proteinExistence type="predicted"/>
<name>A0A4Q7DIP6_9PROT</name>
<protein>
    <submittedName>
        <fullName evidence="1">Uncharacterized protein</fullName>
    </submittedName>
</protein>
<reference evidence="1 2" key="1">
    <citation type="submission" date="2018-10" db="EMBL/GenBank/DDBJ databases">
        <title>An updated phylogeny of the Alphaproteobacteria reveals that the parasitic Rickettsiales and Holosporales have independent origins.</title>
        <authorList>
            <person name="Munoz-Gomez S.A."/>
            <person name="Hess S."/>
            <person name="Burger G."/>
            <person name="Lang B.F."/>
            <person name="Susko E."/>
            <person name="Slamovits C.H."/>
            <person name="Roger A.J."/>
        </authorList>
    </citation>
    <scope>NUCLEOTIDE SEQUENCE [LARGE SCALE GENOMIC DNA]</scope>
    <source>
        <strain evidence="1">HOLO01</strain>
    </source>
</reference>
<sequence length="194" mass="22224">MGCRAIHPDLSSRTPSLVDAQSEPHIHLTLNNTEDVYAEDSVVETRQSILASPNSRQYAYQNLKTQIEDRKITDEKLLNILFARWLLDPDLDKLHLGSNEPSLACVLMKVIRPYDAVYDIVGISKDADKDVFKGCFRQLGNEIFQLGWSKHDYEQDNIFFNRSRLYESFSKSLHDLKNMSLPSDMPVQACCTLQ</sequence>
<evidence type="ECO:0000313" key="1">
    <source>
        <dbReference type="EMBL" id="RZI46089.1"/>
    </source>
</evidence>
<evidence type="ECO:0000313" key="2">
    <source>
        <dbReference type="Proteomes" id="UP000293550"/>
    </source>
</evidence>
<comment type="caution">
    <text evidence="1">The sequence shown here is derived from an EMBL/GenBank/DDBJ whole genome shotgun (WGS) entry which is preliminary data.</text>
</comment>
<dbReference type="OrthoDB" id="9802739at2"/>
<dbReference type="AlphaFoldDB" id="A0A4Q7DIP6"/>
<dbReference type="Proteomes" id="UP000293550">
    <property type="component" value="Unassembled WGS sequence"/>
</dbReference>
<dbReference type="EMBL" id="SCFB01000005">
    <property type="protein sequence ID" value="RZI46089.1"/>
    <property type="molecule type" value="Genomic_DNA"/>
</dbReference>
<keyword evidence="2" id="KW-1185">Reference proteome</keyword>
<organism evidence="1 2">
    <name type="scientific">Candidatus Finniella inopinata</name>
    <dbReference type="NCBI Taxonomy" id="1696036"/>
    <lineage>
        <taxon>Bacteria</taxon>
        <taxon>Pseudomonadati</taxon>
        <taxon>Pseudomonadota</taxon>
        <taxon>Alphaproteobacteria</taxon>
        <taxon>Holosporales</taxon>
        <taxon>Candidatus Paracaedibacteraceae</taxon>
        <taxon>Candidatus Finniella</taxon>
    </lineage>
</organism>
<gene>
    <name evidence="1" type="ORF">EQU50_03925</name>
</gene>